<sequence length="550" mass="62168">MPQSLDKDIIKYALSDSSTYAETTGAAFRKACERVRETISSVVKPKLGANVAKGLLDLHPVIPTFYCLVKTHKLPSADAHLQLSVDEIKTRPIVSSCGGPSDRLSWLLVQVLSPLLQFVGAHIVNVEAFLSAFSNCQVPTTASYASFDVVSLYTNVDNNGAIEAVISLFQQHRSEIPNMGFTAEDITTMINSVLFCNVFRFENKLYEQKRGLAMGNRIAPLLAIMFLDHIEKSSLTSGILLYKRYIDDVFVIGTTEMDVDTTLDRLNAFDPKVSFTVERPDSDGYLPFLNTKIRVIQGQKEHLWHKKSASANILVHARSAHPHFIKANVVRNLMKTKNKLCMGTDQNVERTIARILDENGYNTGPTTTWFPYSTSDGIPMILPYVGERPARAVNQVVKRSGLPIRLVFRPPPTLKKILTSTRIYESKCPQPDCQYCTEEQICQLRGTLYLITCEGCGEKYVGETMRPLRRRLDEHRRALTNPSSYASESFSKHRTLKHTYERAPMLKVTVLHRHLVNTLERKIMEAVEIRRHSPEINNKEELREVLRLVT</sequence>
<dbReference type="InterPro" id="IPR058912">
    <property type="entry name" value="HTH_animal"/>
</dbReference>
<dbReference type="STRING" id="53326.A0A016V5U0"/>
<dbReference type="OrthoDB" id="3212410at2759"/>
<gene>
    <name evidence="2" type="primary">Acey_s0016.g3080</name>
    <name evidence="2" type="ORF">Y032_0016g3080</name>
</gene>
<evidence type="ECO:0000259" key="1">
    <source>
        <dbReference type="PROSITE" id="PS50878"/>
    </source>
</evidence>
<proteinExistence type="predicted"/>
<evidence type="ECO:0000313" key="2">
    <source>
        <dbReference type="EMBL" id="EYC23024.1"/>
    </source>
</evidence>
<dbReference type="PROSITE" id="PS50878">
    <property type="entry name" value="RT_POL"/>
    <property type="match status" value="1"/>
</dbReference>
<comment type="caution">
    <text evidence="2">The sequence shown here is derived from an EMBL/GenBank/DDBJ whole genome shotgun (WGS) entry which is preliminary data.</text>
</comment>
<protein>
    <recommendedName>
        <fullName evidence="1">Reverse transcriptase domain-containing protein</fullName>
    </recommendedName>
</protein>
<dbReference type="PANTHER" id="PTHR21301">
    <property type="entry name" value="REVERSE TRANSCRIPTASE"/>
    <property type="match status" value="1"/>
</dbReference>
<dbReference type="CDD" id="cd10442">
    <property type="entry name" value="GIY-YIG_PLEs"/>
    <property type="match status" value="1"/>
</dbReference>
<dbReference type="AlphaFoldDB" id="A0A016V5U0"/>
<dbReference type="InterPro" id="IPR000477">
    <property type="entry name" value="RT_dom"/>
</dbReference>
<feature type="domain" description="Reverse transcriptase" evidence="1">
    <location>
        <begin position="1"/>
        <end position="309"/>
    </location>
</feature>
<evidence type="ECO:0000313" key="3">
    <source>
        <dbReference type="Proteomes" id="UP000024635"/>
    </source>
</evidence>
<name>A0A016V5U0_9BILA</name>
<dbReference type="Proteomes" id="UP000024635">
    <property type="component" value="Unassembled WGS sequence"/>
</dbReference>
<dbReference type="PANTHER" id="PTHR21301:SF10">
    <property type="entry name" value="REVERSE TRANSCRIPTASE DOMAIN-CONTAINING PROTEIN"/>
    <property type="match status" value="1"/>
</dbReference>
<reference evidence="3" key="1">
    <citation type="journal article" date="2015" name="Nat. Genet.">
        <title>The genome and transcriptome of the zoonotic hookworm Ancylostoma ceylanicum identify infection-specific gene families.</title>
        <authorList>
            <person name="Schwarz E.M."/>
            <person name="Hu Y."/>
            <person name="Antoshechkin I."/>
            <person name="Miller M.M."/>
            <person name="Sternberg P.W."/>
            <person name="Aroian R.V."/>
        </authorList>
    </citation>
    <scope>NUCLEOTIDE SEQUENCE</scope>
    <source>
        <strain evidence="3">HY135</strain>
    </source>
</reference>
<dbReference type="EMBL" id="JARK01001352">
    <property type="protein sequence ID" value="EYC23024.1"/>
    <property type="molecule type" value="Genomic_DNA"/>
</dbReference>
<accession>A0A016V5U0</accession>
<dbReference type="Pfam" id="PF26215">
    <property type="entry name" value="HTH_animal"/>
    <property type="match status" value="1"/>
</dbReference>
<organism evidence="2 3">
    <name type="scientific">Ancylostoma ceylanicum</name>
    <dbReference type="NCBI Taxonomy" id="53326"/>
    <lineage>
        <taxon>Eukaryota</taxon>
        <taxon>Metazoa</taxon>
        <taxon>Ecdysozoa</taxon>
        <taxon>Nematoda</taxon>
        <taxon>Chromadorea</taxon>
        <taxon>Rhabditida</taxon>
        <taxon>Rhabditina</taxon>
        <taxon>Rhabditomorpha</taxon>
        <taxon>Strongyloidea</taxon>
        <taxon>Ancylostomatidae</taxon>
        <taxon>Ancylostomatinae</taxon>
        <taxon>Ancylostoma</taxon>
    </lineage>
</organism>
<keyword evidence="3" id="KW-1185">Reference proteome</keyword>